<gene>
    <name evidence="1" type="primary">rdfA</name>
    <name evidence="1" type="ORF">ACFOUR_12340</name>
</gene>
<proteinExistence type="predicted"/>
<sequence length="217" mass="24363">MSETEHCCKVGAVAEAYRLSPGVSDESFDEQLANRWRGANGYPEASVRDLVTWMNTHLLRTCYTEHGRRTLEPHLESDYEVLRDETHEDHHAVLSDLAADGIDGDEVRGDFVSPATMYRHLTGCLDVEKEPVERDATQTLRNTLSYVENTAETHIGDLLSAWENEGAVPDATTADVAVRFYLECPTCSKQTDIRTVYRRGYVCDTHLSRDSAPPAEK</sequence>
<accession>A0ABD5NPV5</accession>
<reference evidence="1 2" key="1">
    <citation type="journal article" date="2019" name="Int. J. Syst. Evol. Microbiol.">
        <title>The Global Catalogue of Microorganisms (GCM) 10K type strain sequencing project: providing services to taxonomists for standard genome sequencing and annotation.</title>
        <authorList>
            <consortium name="The Broad Institute Genomics Platform"/>
            <consortium name="The Broad Institute Genome Sequencing Center for Infectious Disease"/>
            <person name="Wu L."/>
            <person name="Ma J."/>
        </authorList>
    </citation>
    <scope>NUCLEOTIDE SEQUENCE [LARGE SCALE GENOMIC DNA]</scope>
    <source>
        <strain evidence="1 2">IBRC-M 10256</strain>
    </source>
</reference>
<comment type="caution">
    <text evidence="1">The sequence shown here is derived from an EMBL/GenBank/DDBJ whole genome shotgun (WGS) entry which is preliminary data.</text>
</comment>
<dbReference type="AlphaFoldDB" id="A0ABD5NPV5"/>
<dbReference type="InterPro" id="IPR048925">
    <property type="entry name" value="RdfA"/>
</dbReference>
<dbReference type="Proteomes" id="UP001595846">
    <property type="component" value="Unassembled WGS sequence"/>
</dbReference>
<protein>
    <submittedName>
        <fullName evidence="1">Rod-determining factor RdfA</fullName>
    </submittedName>
</protein>
<name>A0ABD5NPV5_9EURY</name>
<evidence type="ECO:0000313" key="2">
    <source>
        <dbReference type="Proteomes" id="UP001595846"/>
    </source>
</evidence>
<organism evidence="1 2">
    <name type="scientific">Halovivax cerinus</name>
    <dbReference type="NCBI Taxonomy" id="1487865"/>
    <lineage>
        <taxon>Archaea</taxon>
        <taxon>Methanobacteriati</taxon>
        <taxon>Methanobacteriota</taxon>
        <taxon>Stenosarchaea group</taxon>
        <taxon>Halobacteria</taxon>
        <taxon>Halobacteriales</taxon>
        <taxon>Natrialbaceae</taxon>
        <taxon>Halovivax</taxon>
    </lineage>
</organism>
<dbReference type="EMBL" id="JBHSAQ010000010">
    <property type="protein sequence ID" value="MFC3959154.1"/>
    <property type="molecule type" value="Genomic_DNA"/>
</dbReference>
<dbReference type="GeneID" id="73902578"/>
<keyword evidence="2" id="KW-1185">Reference proteome</keyword>
<dbReference type="Pfam" id="PF21811">
    <property type="entry name" value="RdfA"/>
    <property type="match status" value="1"/>
</dbReference>
<dbReference type="RefSeq" id="WP_256533449.1">
    <property type="nucleotide sequence ID" value="NZ_CP101824.1"/>
</dbReference>
<evidence type="ECO:0000313" key="1">
    <source>
        <dbReference type="EMBL" id="MFC3959154.1"/>
    </source>
</evidence>